<dbReference type="Pfam" id="PF14026">
    <property type="entry name" value="SCO4226-like"/>
    <property type="match status" value="1"/>
</dbReference>
<comment type="caution">
    <text evidence="1">The sequence shown here is derived from an EMBL/GenBank/DDBJ whole genome shotgun (WGS) entry which is preliminary data.</text>
</comment>
<dbReference type="InterPro" id="IPR025336">
    <property type="entry name" value="SCO4226-like"/>
</dbReference>
<keyword evidence="2" id="KW-1185">Reference proteome</keyword>
<evidence type="ECO:0000313" key="2">
    <source>
        <dbReference type="Proteomes" id="UP000325690"/>
    </source>
</evidence>
<name>A0A5N5V659_MYCPH</name>
<dbReference type="EMBL" id="ANBP01000008">
    <property type="protein sequence ID" value="KAB7757374.1"/>
    <property type="molecule type" value="Genomic_DNA"/>
</dbReference>
<dbReference type="AlphaFoldDB" id="A0A5N5V659"/>
<protein>
    <submittedName>
        <fullName evidence="1">Membrane protein</fullName>
    </submittedName>
</protein>
<gene>
    <name evidence="1" type="ORF">MPHL21000_07750</name>
</gene>
<accession>A0A5N5V659</accession>
<proteinExistence type="predicted"/>
<evidence type="ECO:0000313" key="1">
    <source>
        <dbReference type="EMBL" id="KAB7757374.1"/>
    </source>
</evidence>
<sequence>MCADARWPTVNAMKRFLIERSVPGGLTGAGLAEFTRRSENAIASLGVPYRWIRSYVAGERVLCVHEAEDESVVREQLRRCGIAVTSVTVVDEELDPQVGRNER</sequence>
<dbReference type="Proteomes" id="UP000325690">
    <property type="component" value="Unassembled WGS sequence"/>
</dbReference>
<organism evidence="1 2">
    <name type="scientific">Mycolicibacterium phlei DSM 43239 = CCUG 21000</name>
    <dbReference type="NCBI Taxonomy" id="1226750"/>
    <lineage>
        <taxon>Bacteria</taxon>
        <taxon>Bacillati</taxon>
        <taxon>Actinomycetota</taxon>
        <taxon>Actinomycetes</taxon>
        <taxon>Mycobacteriales</taxon>
        <taxon>Mycobacteriaceae</taxon>
        <taxon>Mycolicibacterium</taxon>
    </lineage>
</organism>
<reference evidence="1 2" key="1">
    <citation type="submission" date="2012-10" db="EMBL/GenBank/DDBJ databases">
        <title>The draft sequence of the Mycobacterium pheli genome.</title>
        <authorList>
            <person name="Pettersson B.M.F."/>
            <person name="Das S."/>
            <person name="Dasgupta S."/>
            <person name="Bhattacharya A."/>
            <person name="Kirsebom L.A."/>
        </authorList>
    </citation>
    <scope>NUCLEOTIDE SEQUENCE [LARGE SCALE GENOMIC DNA]</scope>
    <source>
        <strain evidence="1 2">CCUG 21000</strain>
    </source>
</reference>